<evidence type="ECO:0000256" key="3">
    <source>
        <dbReference type="ARBA" id="ARBA00022989"/>
    </source>
</evidence>
<feature type="transmembrane region" description="Helical" evidence="5">
    <location>
        <begin position="152"/>
        <end position="174"/>
    </location>
</feature>
<keyword evidence="4 5" id="KW-0472">Membrane</keyword>
<dbReference type="GO" id="GO:0016020">
    <property type="term" value="C:membrane"/>
    <property type="evidence" value="ECO:0007669"/>
    <property type="project" value="UniProtKB-SubCell"/>
</dbReference>
<evidence type="ECO:0000313" key="6">
    <source>
        <dbReference type="EMBL" id="CAE8711495.1"/>
    </source>
</evidence>
<keyword evidence="2 5" id="KW-0812">Transmembrane</keyword>
<gene>
    <name evidence="6" type="ORF">PGLA2088_LOCUS36504</name>
</gene>
<sequence>MTSMDFEDDIANYKGPVNDSMPAYVRAGFVRKVYFTLSMQLILTFLIAMPFKAFLSPSWVHSHAYLSQVASVIAIAVMIGTMCCCKDATRTYPGNYVFLLVITVCISITVGFLTAIYKTDSVLLALGATVMVFGSLTAYAKYTKSDFTGMGPYLMAALMSLMGFGFVLSLFSMFASVPPVMQTLYALGGTLIFSMYIVYDTQQILGGRSIELGVDEYVFAALNLYLDIINLFITLLQLMGQREN</sequence>
<feature type="transmembrane region" description="Helical" evidence="5">
    <location>
        <begin position="180"/>
        <end position="199"/>
    </location>
</feature>
<feature type="transmembrane region" description="Helical" evidence="5">
    <location>
        <begin position="122"/>
        <end position="140"/>
    </location>
</feature>
<reference evidence="6" key="1">
    <citation type="submission" date="2021-02" db="EMBL/GenBank/DDBJ databases">
        <authorList>
            <person name="Dougan E. K."/>
            <person name="Rhodes N."/>
            <person name="Thang M."/>
            <person name="Chan C."/>
        </authorList>
    </citation>
    <scope>NUCLEOTIDE SEQUENCE</scope>
</reference>
<comment type="similarity">
    <text evidence="5">Belongs to the BI1 family.</text>
</comment>
<organism evidence="6 7">
    <name type="scientific">Polarella glacialis</name>
    <name type="common">Dinoflagellate</name>
    <dbReference type="NCBI Taxonomy" id="89957"/>
    <lineage>
        <taxon>Eukaryota</taxon>
        <taxon>Sar</taxon>
        <taxon>Alveolata</taxon>
        <taxon>Dinophyceae</taxon>
        <taxon>Suessiales</taxon>
        <taxon>Suessiaceae</taxon>
        <taxon>Polarella</taxon>
    </lineage>
</organism>
<comment type="caution">
    <text evidence="6">The sequence shown here is derived from an EMBL/GenBank/DDBJ whole genome shotgun (WGS) entry which is preliminary data.</text>
</comment>
<feature type="transmembrane region" description="Helical" evidence="5">
    <location>
        <begin position="220"/>
        <end position="239"/>
    </location>
</feature>
<dbReference type="PANTHER" id="PTHR23291:SF47">
    <property type="entry name" value="TRANSMEMBRANE BAX INHIBITOR MOTIF CONTAINING 7"/>
    <property type="match status" value="1"/>
</dbReference>
<evidence type="ECO:0000256" key="2">
    <source>
        <dbReference type="ARBA" id="ARBA00022692"/>
    </source>
</evidence>
<protein>
    <submittedName>
        <fullName evidence="6">Uncharacterized protein</fullName>
    </submittedName>
</protein>
<feature type="transmembrane region" description="Helical" evidence="5">
    <location>
        <begin position="96"/>
        <end position="116"/>
    </location>
</feature>
<accession>A0A813KSN5</accession>
<dbReference type="Proteomes" id="UP000626109">
    <property type="component" value="Unassembled WGS sequence"/>
</dbReference>
<evidence type="ECO:0000313" key="7">
    <source>
        <dbReference type="Proteomes" id="UP000626109"/>
    </source>
</evidence>
<dbReference type="AlphaFoldDB" id="A0A813KSN5"/>
<evidence type="ECO:0000256" key="1">
    <source>
        <dbReference type="ARBA" id="ARBA00004141"/>
    </source>
</evidence>
<evidence type="ECO:0000256" key="4">
    <source>
        <dbReference type="ARBA" id="ARBA00023136"/>
    </source>
</evidence>
<keyword evidence="3 5" id="KW-1133">Transmembrane helix</keyword>
<name>A0A813KSN5_POLGL</name>
<evidence type="ECO:0000256" key="5">
    <source>
        <dbReference type="RuleBase" id="RU004379"/>
    </source>
</evidence>
<comment type="subcellular location">
    <subcellularLocation>
        <location evidence="1">Membrane</location>
        <topology evidence="1">Multi-pass membrane protein</topology>
    </subcellularLocation>
</comment>
<feature type="transmembrane region" description="Helical" evidence="5">
    <location>
        <begin position="65"/>
        <end position="84"/>
    </location>
</feature>
<dbReference type="PANTHER" id="PTHR23291">
    <property type="entry name" value="BAX INHIBITOR-RELATED"/>
    <property type="match status" value="1"/>
</dbReference>
<dbReference type="EMBL" id="CAJNNW010032168">
    <property type="protein sequence ID" value="CAE8711495.1"/>
    <property type="molecule type" value="Genomic_DNA"/>
</dbReference>
<dbReference type="InterPro" id="IPR006214">
    <property type="entry name" value="Bax_inhibitor_1-related"/>
</dbReference>
<feature type="transmembrane region" description="Helical" evidence="5">
    <location>
        <begin position="33"/>
        <end position="53"/>
    </location>
</feature>
<proteinExistence type="inferred from homology"/>
<dbReference type="Pfam" id="PF01027">
    <property type="entry name" value="Bax1-I"/>
    <property type="match status" value="1"/>
</dbReference>